<dbReference type="RefSeq" id="WP_050025888.1">
    <property type="nucleotide sequence ID" value="NZ_JNFH02000058.1"/>
</dbReference>
<sequence>MAESCPHLAYREAGEGRSFDEPRAFCTVTESFVQPMRADICNARYGLDPAADCEFYVESEAGSETEPASESSDESETVDR</sequence>
<keyword evidence="3" id="KW-1185">Reference proteome</keyword>
<evidence type="ECO:0000313" key="3">
    <source>
        <dbReference type="Proteomes" id="UP000053331"/>
    </source>
</evidence>
<evidence type="ECO:0000313" key="2">
    <source>
        <dbReference type="EMBL" id="KDS90257.1"/>
    </source>
</evidence>
<proteinExistence type="predicted"/>
<reference evidence="2 3" key="1">
    <citation type="journal article" date="2015" name="Genome Announc.">
        <title>Draft genome sequence of a Halorubrum H3 strain isolated from the burlinskoye salt lake (Altai Krai, Russia).</title>
        <authorList>
            <person name="Rozanov A.S."/>
            <person name="Bryanskaya A.V."/>
            <person name="Malup T.K."/>
            <person name="Kotenko A.V."/>
            <person name="Peltek S.E."/>
        </authorList>
    </citation>
    <scope>NUCLEOTIDE SEQUENCE [LARGE SCALE GENOMIC DNA]</scope>
    <source>
        <strain evidence="2 3">H3</strain>
    </source>
</reference>
<dbReference type="EMBL" id="JNFH02000058">
    <property type="protein sequence ID" value="KDS90257.1"/>
    <property type="molecule type" value="Genomic_DNA"/>
</dbReference>
<dbReference type="OrthoDB" id="173032at2157"/>
<comment type="caution">
    <text evidence="2">The sequence shown here is derived from an EMBL/GenBank/DDBJ whole genome shotgun (WGS) entry which is preliminary data.</text>
</comment>
<protein>
    <submittedName>
        <fullName evidence="2">Uncharacterized protein</fullName>
    </submittedName>
</protein>
<evidence type="ECO:0000256" key="1">
    <source>
        <dbReference type="SAM" id="MobiDB-lite"/>
    </source>
</evidence>
<feature type="region of interest" description="Disordered" evidence="1">
    <location>
        <begin position="58"/>
        <end position="80"/>
    </location>
</feature>
<organism evidence="2 3">
    <name type="scientific">Halorubrum saccharovorum</name>
    <dbReference type="NCBI Taxonomy" id="2248"/>
    <lineage>
        <taxon>Archaea</taxon>
        <taxon>Methanobacteriati</taxon>
        <taxon>Methanobacteriota</taxon>
        <taxon>Stenosarchaea group</taxon>
        <taxon>Halobacteria</taxon>
        <taxon>Halobacteriales</taxon>
        <taxon>Haloferacaceae</taxon>
        <taxon>Halorubrum</taxon>
    </lineage>
</organism>
<feature type="compositionally biased region" description="Acidic residues" evidence="1">
    <location>
        <begin position="71"/>
        <end position="80"/>
    </location>
</feature>
<name>A0A081ES69_9EURY</name>
<gene>
    <name evidence="2" type="ORF">FK85_17675</name>
</gene>
<dbReference type="Proteomes" id="UP000053331">
    <property type="component" value="Unassembled WGS sequence"/>
</dbReference>
<dbReference type="AlphaFoldDB" id="A0A081ES69"/>
<accession>A0A081ES69</accession>